<dbReference type="EMBL" id="JAAGMN010000291">
    <property type="protein sequence ID" value="NEE05310.1"/>
    <property type="molecule type" value="Genomic_DNA"/>
</dbReference>
<name>A0A6G3WIZ4_9ACTN</name>
<reference evidence="2" key="1">
    <citation type="submission" date="2020-01" db="EMBL/GenBank/DDBJ databases">
        <title>Insect and environment-associated Actinomycetes.</title>
        <authorList>
            <person name="Currrie C."/>
            <person name="Chevrette M."/>
            <person name="Carlson C."/>
            <person name="Stubbendieck R."/>
            <person name="Wendt-Pienkowski E."/>
        </authorList>
    </citation>
    <scope>NUCLEOTIDE SEQUENCE</scope>
    <source>
        <strain evidence="2">SID7499</strain>
    </source>
</reference>
<feature type="region of interest" description="Disordered" evidence="1">
    <location>
        <begin position="35"/>
        <end position="60"/>
    </location>
</feature>
<gene>
    <name evidence="2" type="ORF">G3M58_02530</name>
</gene>
<comment type="caution">
    <text evidence="2">The sequence shown here is derived from an EMBL/GenBank/DDBJ whole genome shotgun (WGS) entry which is preliminary data.</text>
</comment>
<organism evidence="2">
    <name type="scientific">Streptomyces sp. SID7499</name>
    <dbReference type="NCBI Taxonomy" id="2706086"/>
    <lineage>
        <taxon>Bacteria</taxon>
        <taxon>Bacillati</taxon>
        <taxon>Actinomycetota</taxon>
        <taxon>Actinomycetes</taxon>
        <taxon>Kitasatosporales</taxon>
        <taxon>Streptomycetaceae</taxon>
        <taxon>Streptomyces</taxon>
    </lineage>
</organism>
<dbReference type="AlphaFoldDB" id="A0A6G3WIZ4"/>
<evidence type="ECO:0000313" key="2">
    <source>
        <dbReference type="EMBL" id="NEE05310.1"/>
    </source>
</evidence>
<proteinExistence type="predicted"/>
<evidence type="ECO:0000256" key="1">
    <source>
        <dbReference type="SAM" id="MobiDB-lite"/>
    </source>
</evidence>
<sequence length="60" mass="6560">MRHDGEQDPSGDEELLIAMVREAVGEVPRRLRAEVASWPAPGDAPRVEPLADPERDSADP</sequence>
<protein>
    <submittedName>
        <fullName evidence="2">Uncharacterized protein</fullName>
    </submittedName>
</protein>
<accession>A0A6G3WIZ4</accession>